<evidence type="ECO:0000256" key="2">
    <source>
        <dbReference type="ARBA" id="ARBA00023125"/>
    </source>
</evidence>
<dbReference type="RefSeq" id="WP_245869683.1">
    <property type="nucleotide sequence ID" value="NZ_FZOR01000047.1"/>
</dbReference>
<dbReference type="Gene3D" id="1.10.10.10">
    <property type="entry name" value="Winged helix-like DNA-binding domain superfamily/Winged helix DNA-binding domain"/>
    <property type="match status" value="1"/>
</dbReference>
<gene>
    <name evidence="5" type="ORF">SAMN05443665_104725</name>
</gene>
<dbReference type="GO" id="GO:0006950">
    <property type="term" value="P:response to stress"/>
    <property type="evidence" value="ECO:0007669"/>
    <property type="project" value="TreeGrafter"/>
</dbReference>
<dbReference type="InterPro" id="IPR000835">
    <property type="entry name" value="HTH_MarR-typ"/>
</dbReference>
<dbReference type="SMART" id="SM00347">
    <property type="entry name" value="HTH_MARR"/>
    <property type="match status" value="1"/>
</dbReference>
<reference evidence="5 6" key="1">
    <citation type="submission" date="2017-06" db="EMBL/GenBank/DDBJ databases">
        <authorList>
            <person name="Kim H.J."/>
            <person name="Triplett B.A."/>
        </authorList>
    </citation>
    <scope>NUCLEOTIDE SEQUENCE [LARGE SCALE GENOMIC DNA]</scope>
    <source>
        <strain evidence="5 6">DSM 44715</strain>
    </source>
</reference>
<dbReference type="InterPro" id="IPR036390">
    <property type="entry name" value="WH_DNA-bd_sf"/>
</dbReference>
<evidence type="ECO:0000256" key="1">
    <source>
        <dbReference type="ARBA" id="ARBA00023015"/>
    </source>
</evidence>
<evidence type="ECO:0000313" key="6">
    <source>
        <dbReference type="Proteomes" id="UP000198318"/>
    </source>
</evidence>
<protein>
    <submittedName>
        <fullName evidence="5">DNA-binding transcriptional regulator, MarR family</fullName>
    </submittedName>
</protein>
<dbReference type="PROSITE" id="PS50995">
    <property type="entry name" value="HTH_MARR_2"/>
    <property type="match status" value="1"/>
</dbReference>
<keyword evidence="1" id="KW-0805">Transcription regulation</keyword>
<evidence type="ECO:0000313" key="5">
    <source>
        <dbReference type="EMBL" id="SNT57439.1"/>
    </source>
</evidence>
<evidence type="ECO:0000259" key="4">
    <source>
        <dbReference type="PROSITE" id="PS50995"/>
    </source>
</evidence>
<proteinExistence type="predicted"/>
<name>A0A239NTJ2_9ACTN</name>
<dbReference type="InterPro" id="IPR039422">
    <property type="entry name" value="MarR/SlyA-like"/>
</dbReference>
<keyword evidence="3" id="KW-0804">Transcription</keyword>
<evidence type="ECO:0000256" key="3">
    <source>
        <dbReference type="ARBA" id="ARBA00023163"/>
    </source>
</evidence>
<dbReference type="Pfam" id="PF12802">
    <property type="entry name" value="MarR_2"/>
    <property type="match status" value="1"/>
</dbReference>
<organism evidence="5 6">
    <name type="scientific">Actinomadura meyerae</name>
    <dbReference type="NCBI Taxonomy" id="240840"/>
    <lineage>
        <taxon>Bacteria</taxon>
        <taxon>Bacillati</taxon>
        <taxon>Actinomycetota</taxon>
        <taxon>Actinomycetes</taxon>
        <taxon>Streptosporangiales</taxon>
        <taxon>Thermomonosporaceae</taxon>
        <taxon>Actinomadura</taxon>
    </lineage>
</organism>
<dbReference type="AlphaFoldDB" id="A0A239NTJ2"/>
<dbReference type="InterPro" id="IPR036388">
    <property type="entry name" value="WH-like_DNA-bd_sf"/>
</dbReference>
<dbReference type="Proteomes" id="UP000198318">
    <property type="component" value="Unassembled WGS sequence"/>
</dbReference>
<accession>A0A239NTJ2</accession>
<dbReference type="EMBL" id="FZOR01000047">
    <property type="protein sequence ID" value="SNT57439.1"/>
    <property type="molecule type" value="Genomic_DNA"/>
</dbReference>
<dbReference type="GO" id="GO:0003677">
    <property type="term" value="F:DNA binding"/>
    <property type="evidence" value="ECO:0007669"/>
    <property type="project" value="UniProtKB-KW"/>
</dbReference>
<keyword evidence="2 5" id="KW-0238">DNA-binding</keyword>
<dbReference type="PANTHER" id="PTHR33164:SF64">
    <property type="entry name" value="TRANSCRIPTIONAL REGULATOR SLYA"/>
    <property type="match status" value="1"/>
</dbReference>
<dbReference type="SUPFAM" id="SSF46785">
    <property type="entry name" value="Winged helix' DNA-binding domain"/>
    <property type="match status" value="1"/>
</dbReference>
<dbReference type="PANTHER" id="PTHR33164">
    <property type="entry name" value="TRANSCRIPTIONAL REGULATOR, MARR FAMILY"/>
    <property type="match status" value="1"/>
</dbReference>
<dbReference type="GO" id="GO:0003700">
    <property type="term" value="F:DNA-binding transcription factor activity"/>
    <property type="evidence" value="ECO:0007669"/>
    <property type="project" value="InterPro"/>
</dbReference>
<keyword evidence="6" id="KW-1185">Reference proteome</keyword>
<feature type="domain" description="HTH marR-type" evidence="4">
    <location>
        <begin position="14"/>
        <end position="143"/>
    </location>
</feature>
<sequence>MTERRDTVERQDARTDLVDLLTRAQRALTRDLGAVLEEEGTTVEQWRVLRALAGADDVSMGELAAVVEIPHPTLTRLVDGLVDSAYLYRSHSARDRRRVSVHVSDLGRAKLARLEALAEAHERSLADAETVRTLSTLLAGLWTDLRRPAP</sequence>